<sequence>MSQHDVSSLSSSEDIHDYRGTTAVQLDQENRPQHTLLRRVSTAATSFFTLLSLEQQSLVDREEAGYLDIGDHHQDILGHALLTETLHRHATTGTDLEEFPQAYSGDIATGALPGASAPAVTPRRKSTIATTIHTVTKKFGFWDKDFHAERIKIVVTFAENYFWLIIGLLITLCIYWGAYYKRTTRYPNLDFAVIIADTDVGQLPAIVGPVVEAFFTQVPAVHRLGTFHIWNHTRISDLAQSHNNTISQEVYRQIHHQKYWAAFYVKPNATLEWFQALQAESTDFVPRSLMELVYETGRDYNAVNNYVSGVASRIVAAFDSFAPRTPLISSMLQSLSPEKRVSVLTNAPQLITSLPSFVIHDLIPITNQIVQAPFQIGMIYLVMFTFFTFIFTIEIQMYIATKVKGLKFILVKILATQAAYVVLSLAFLLLNLAFGLKFNVTFGYLGFLVVWSFGFLLMSSLGSFIEIFALLVGSFKMQLPGFVLLFVAVLNVAPTVSPMELCPKFFRYGHAMPVRNAYALFHVAYFDAWKGTVGLNIGVLCAWIVVTNAAMPFAMKYLYEKTKKQAALKQKEADASAEAPKAETSKLEASG</sequence>
<feature type="domain" description="DUF3533" evidence="2">
    <location>
        <begin position="160"/>
        <end position="548"/>
    </location>
</feature>
<feature type="transmembrane region" description="Helical" evidence="1">
    <location>
        <begin position="537"/>
        <end position="559"/>
    </location>
</feature>
<keyword evidence="1" id="KW-0472">Membrane</keyword>
<dbReference type="InterPro" id="IPR053001">
    <property type="entry name" value="MNNG_permease-like"/>
</dbReference>
<dbReference type="Proteomes" id="UP000094285">
    <property type="component" value="Unassembled WGS sequence"/>
</dbReference>
<feature type="transmembrane region" description="Helical" evidence="1">
    <location>
        <begin position="161"/>
        <end position="180"/>
    </location>
</feature>
<protein>
    <recommendedName>
        <fullName evidence="2">DUF3533 domain-containing protein</fullName>
    </recommendedName>
</protein>
<gene>
    <name evidence="3" type="ORF">CANTADRAFT_53519</name>
</gene>
<dbReference type="EMBL" id="KV453913">
    <property type="protein sequence ID" value="ODV78336.1"/>
    <property type="molecule type" value="Genomic_DNA"/>
</dbReference>
<feature type="transmembrane region" description="Helical" evidence="1">
    <location>
        <begin position="442"/>
        <end position="461"/>
    </location>
</feature>
<evidence type="ECO:0000313" key="4">
    <source>
        <dbReference type="Proteomes" id="UP000094285"/>
    </source>
</evidence>
<dbReference type="Pfam" id="PF12051">
    <property type="entry name" value="DUF3533"/>
    <property type="match status" value="1"/>
</dbReference>
<name>A0A1E4SFT1_9ASCO</name>
<dbReference type="InterPro" id="IPR022703">
    <property type="entry name" value="DUF3533"/>
</dbReference>
<dbReference type="PANTHER" id="PTHR34814">
    <property type="entry name" value="NITROSOGUANIDINE RESISTANCE PROTEIN SNG1"/>
    <property type="match status" value="1"/>
</dbReference>
<evidence type="ECO:0000259" key="2">
    <source>
        <dbReference type="Pfam" id="PF12051"/>
    </source>
</evidence>
<dbReference type="STRING" id="984487.A0A1E4SFT1"/>
<keyword evidence="1" id="KW-1133">Transmembrane helix</keyword>
<evidence type="ECO:0000256" key="1">
    <source>
        <dbReference type="SAM" id="Phobius"/>
    </source>
</evidence>
<evidence type="ECO:0000313" key="3">
    <source>
        <dbReference type="EMBL" id="ODV78336.1"/>
    </source>
</evidence>
<keyword evidence="4" id="KW-1185">Reference proteome</keyword>
<feature type="transmembrane region" description="Helical" evidence="1">
    <location>
        <begin position="467"/>
        <end position="493"/>
    </location>
</feature>
<accession>A0A1E4SFT1</accession>
<reference evidence="4" key="1">
    <citation type="submission" date="2016-05" db="EMBL/GenBank/DDBJ databases">
        <title>Comparative genomics of biotechnologically important yeasts.</title>
        <authorList>
            <consortium name="DOE Joint Genome Institute"/>
            <person name="Riley R."/>
            <person name="Haridas S."/>
            <person name="Wolfe K.H."/>
            <person name="Lopes M.R."/>
            <person name="Hittinger C.T."/>
            <person name="Goker M."/>
            <person name="Salamov A."/>
            <person name="Wisecaver J."/>
            <person name="Long T.M."/>
            <person name="Aerts A.L."/>
            <person name="Barry K."/>
            <person name="Choi C."/>
            <person name="Clum A."/>
            <person name="Coughlan A.Y."/>
            <person name="Deshpande S."/>
            <person name="Douglass A.P."/>
            <person name="Hanson S.J."/>
            <person name="Klenk H.-P."/>
            <person name="Labutti K."/>
            <person name="Lapidus A."/>
            <person name="Lindquist E."/>
            <person name="Lipzen A."/>
            <person name="Meier-Kolthoff J.P."/>
            <person name="Ohm R.A."/>
            <person name="Otillar R.P."/>
            <person name="Pangilinan J."/>
            <person name="Peng Y."/>
            <person name="Rokas A."/>
            <person name="Rosa C.A."/>
            <person name="Scheuner C."/>
            <person name="Sibirny A.A."/>
            <person name="Slot J.C."/>
            <person name="Stielow J.B."/>
            <person name="Sun H."/>
            <person name="Kurtzman C.P."/>
            <person name="Blackwell M."/>
            <person name="Grigoriev I.V."/>
            <person name="Jeffries T.W."/>
        </authorList>
    </citation>
    <scope>NUCLEOTIDE SEQUENCE [LARGE SCALE GENOMIC DNA]</scope>
    <source>
        <strain evidence="4">NRRL Y-17324</strain>
    </source>
</reference>
<feature type="transmembrane region" description="Helical" evidence="1">
    <location>
        <begin position="405"/>
        <end position="430"/>
    </location>
</feature>
<dbReference type="PANTHER" id="PTHR34814:SF1">
    <property type="entry name" value="NITROSOGUANIDINE RESISTANCE PROTEIN SNG1"/>
    <property type="match status" value="1"/>
</dbReference>
<proteinExistence type="predicted"/>
<dbReference type="RefSeq" id="XP_020063458.1">
    <property type="nucleotide sequence ID" value="XM_020210224.1"/>
</dbReference>
<organism evidence="3 4">
    <name type="scientific">Suhomyces tanzawaensis NRRL Y-17324</name>
    <dbReference type="NCBI Taxonomy" id="984487"/>
    <lineage>
        <taxon>Eukaryota</taxon>
        <taxon>Fungi</taxon>
        <taxon>Dikarya</taxon>
        <taxon>Ascomycota</taxon>
        <taxon>Saccharomycotina</taxon>
        <taxon>Pichiomycetes</taxon>
        <taxon>Debaryomycetaceae</taxon>
        <taxon>Suhomyces</taxon>
    </lineage>
</organism>
<dbReference type="GeneID" id="30984360"/>
<keyword evidence="1" id="KW-0812">Transmembrane</keyword>
<dbReference type="OrthoDB" id="2140105at2759"/>
<dbReference type="AlphaFoldDB" id="A0A1E4SFT1"/>
<dbReference type="GO" id="GO:0016020">
    <property type="term" value="C:membrane"/>
    <property type="evidence" value="ECO:0007669"/>
    <property type="project" value="TreeGrafter"/>
</dbReference>
<feature type="transmembrane region" description="Helical" evidence="1">
    <location>
        <begin position="378"/>
        <end position="399"/>
    </location>
</feature>